<dbReference type="PANTHER" id="PTHR30337:SF0">
    <property type="entry name" value="NUCLEASE SBCCD SUBUNIT D"/>
    <property type="match status" value="1"/>
</dbReference>
<reference evidence="5 6" key="1">
    <citation type="submission" date="2017-09" db="EMBL/GenBank/DDBJ databases">
        <title>Genomics of the genus Arcobacter.</title>
        <authorList>
            <person name="Perez-Cataluna A."/>
            <person name="Figueras M.J."/>
            <person name="Salas-Masso N."/>
        </authorList>
    </citation>
    <scope>NUCLEOTIDE SEQUENCE [LARGE SCALE GENOMIC DNA]</scope>
    <source>
        <strain evidence="5 6">DSM 18005</strain>
    </source>
</reference>
<dbReference type="KEGG" id="ahs:AHALO_1913"/>
<dbReference type="OrthoDB" id="9773856at2"/>
<feature type="domain" description="Calcineurin-like phosphoesterase" evidence="4">
    <location>
        <begin position="1"/>
        <end position="202"/>
    </location>
</feature>
<evidence type="ECO:0000256" key="3">
    <source>
        <dbReference type="ARBA" id="ARBA00022839"/>
    </source>
</evidence>
<dbReference type="InterPro" id="IPR041796">
    <property type="entry name" value="Mre11_N"/>
</dbReference>
<evidence type="ECO:0000313" key="5">
    <source>
        <dbReference type="EMBL" id="PKI81292.1"/>
    </source>
</evidence>
<dbReference type="SUPFAM" id="SSF56300">
    <property type="entry name" value="Metallo-dependent phosphatases"/>
    <property type="match status" value="1"/>
</dbReference>
<evidence type="ECO:0000256" key="1">
    <source>
        <dbReference type="ARBA" id="ARBA00022722"/>
    </source>
</evidence>
<dbReference type="Gene3D" id="3.60.21.10">
    <property type="match status" value="1"/>
</dbReference>
<keyword evidence="1" id="KW-0540">Nuclease</keyword>
<keyword evidence="3 5" id="KW-0269">Exonuclease</keyword>
<dbReference type="AlphaFoldDB" id="A0A2N1J490"/>
<sequence length="371" mass="43505">MKIVHFSDTHLGFNDLDIVNESGINQREADFYKAFDDIVQMITEIKPDYIVHTGDLFHRSSPSNRAISYALNKFSYLDNLGIPIIMIAGNHSTPRTITSKPILSIFDNFKNIYCAYSCKYEAFEFEDIIFHALPHLNDENLIYEEIERIEKSINSSKKNVLMMHCSVGATYLMSEFGEFVYPKEKEYIFNKMDYVALGHWHGFSNVSNHNNVFYSGSSERTSLNDKRNNKGFILATLDEELKVEFFKIDIRAFYSFEINANNFEEDLHKIDKSNLYKAIVEIIIKELTALKSIDISNLQIKEYFNESLQVVVKREFIKEESFKVDDIQAISLKEYFTEFLEEYCQKDEYERLKSKSDELFAKYEENYNDII</sequence>
<dbReference type="InterPro" id="IPR004843">
    <property type="entry name" value="Calcineurin-like_PHP"/>
</dbReference>
<dbReference type="PANTHER" id="PTHR30337">
    <property type="entry name" value="COMPONENT OF ATP-DEPENDENT DSDNA EXONUCLEASE"/>
    <property type="match status" value="1"/>
</dbReference>
<accession>A0A2N1J490</accession>
<dbReference type="RefSeq" id="WP_101184287.1">
    <property type="nucleotide sequence ID" value="NZ_CP031218.1"/>
</dbReference>
<gene>
    <name evidence="5" type="ORF">CP960_04885</name>
</gene>
<dbReference type="InterPro" id="IPR029052">
    <property type="entry name" value="Metallo-depent_PP-like"/>
</dbReference>
<dbReference type="EMBL" id="NXIF01000019">
    <property type="protein sequence ID" value="PKI81292.1"/>
    <property type="molecule type" value="Genomic_DNA"/>
</dbReference>
<keyword evidence="6" id="KW-1185">Reference proteome</keyword>
<protein>
    <submittedName>
        <fullName evidence="5">Exonuclease sbcCD subunit D</fullName>
    </submittedName>
</protein>
<dbReference type="Proteomes" id="UP000233248">
    <property type="component" value="Unassembled WGS sequence"/>
</dbReference>
<dbReference type="InterPro" id="IPR050535">
    <property type="entry name" value="DNA_Repair-Maintenance_Comp"/>
</dbReference>
<dbReference type="GO" id="GO:0004527">
    <property type="term" value="F:exonuclease activity"/>
    <property type="evidence" value="ECO:0007669"/>
    <property type="project" value="UniProtKB-KW"/>
</dbReference>
<dbReference type="Pfam" id="PF00149">
    <property type="entry name" value="Metallophos"/>
    <property type="match status" value="1"/>
</dbReference>
<keyword evidence="2" id="KW-0378">Hydrolase</keyword>
<dbReference type="CDD" id="cd00840">
    <property type="entry name" value="MPP_Mre11_N"/>
    <property type="match status" value="1"/>
</dbReference>
<evidence type="ECO:0000313" key="6">
    <source>
        <dbReference type="Proteomes" id="UP000233248"/>
    </source>
</evidence>
<evidence type="ECO:0000256" key="2">
    <source>
        <dbReference type="ARBA" id="ARBA00022801"/>
    </source>
</evidence>
<comment type="caution">
    <text evidence="5">The sequence shown here is derived from an EMBL/GenBank/DDBJ whole genome shotgun (WGS) entry which is preliminary data.</text>
</comment>
<organism evidence="5 6">
    <name type="scientific">Malaciobacter halophilus</name>
    <dbReference type="NCBI Taxonomy" id="197482"/>
    <lineage>
        <taxon>Bacteria</taxon>
        <taxon>Pseudomonadati</taxon>
        <taxon>Campylobacterota</taxon>
        <taxon>Epsilonproteobacteria</taxon>
        <taxon>Campylobacterales</taxon>
        <taxon>Arcobacteraceae</taxon>
        <taxon>Malaciobacter</taxon>
    </lineage>
</organism>
<evidence type="ECO:0000259" key="4">
    <source>
        <dbReference type="Pfam" id="PF00149"/>
    </source>
</evidence>
<proteinExistence type="predicted"/>
<name>A0A2N1J490_9BACT</name>